<dbReference type="GO" id="GO:0016491">
    <property type="term" value="F:oxidoreductase activity"/>
    <property type="evidence" value="ECO:0007669"/>
    <property type="project" value="InterPro"/>
</dbReference>
<dbReference type="Proteomes" id="UP000464214">
    <property type="component" value="Chromosome"/>
</dbReference>
<dbReference type="GO" id="GO:0005506">
    <property type="term" value="F:iron ion binding"/>
    <property type="evidence" value="ECO:0007669"/>
    <property type="project" value="InterPro"/>
</dbReference>
<feature type="transmembrane region" description="Helical" evidence="5">
    <location>
        <begin position="57"/>
        <end position="78"/>
    </location>
</feature>
<gene>
    <name evidence="7" type="ORF">GU926_14685</name>
</gene>
<name>A0A6P1P2H1_9BACT</name>
<dbReference type="InterPro" id="IPR006694">
    <property type="entry name" value="Fatty_acid_hydroxylase"/>
</dbReference>
<protein>
    <submittedName>
        <fullName evidence="7">Sterol desaturase</fullName>
    </submittedName>
</protein>
<dbReference type="InterPro" id="IPR050307">
    <property type="entry name" value="Sterol_Desaturase_Related"/>
</dbReference>
<feature type="transmembrane region" description="Helical" evidence="5">
    <location>
        <begin position="161"/>
        <end position="189"/>
    </location>
</feature>
<evidence type="ECO:0000256" key="1">
    <source>
        <dbReference type="ARBA" id="ARBA00004370"/>
    </source>
</evidence>
<dbReference type="Pfam" id="PF04116">
    <property type="entry name" value="FA_hydroxylase"/>
    <property type="match status" value="1"/>
</dbReference>
<dbReference type="RefSeq" id="WP_160693189.1">
    <property type="nucleotide sequence ID" value="NZ_CP047897.1"/>
</dbReference>
<dbReference type="AlphaFoldDB" id="A0A6P1P2H1"/>
<keyword evidence="8" id="KW-1185">Reference proteome</keyword>
<keyword evidence="2 5" id="KW-0812">Transmembrane</keyword>
<dbReference type="PANTHER" id="PTHR11863">
    <property type="entry name" value="STEROL DESATURASE"/>
    <property type="match status" value="1"/>
</dbReference>
<feature type="transmembrane region" description="Helical" evidence="5">
    <location>
        <begin position="12"/>
        <end position="37"/>
    </location>
</feature>
<evidence type="ECO:0000256" key="4">
    <source>
        <dbReference type="ARBA" id="ARBA00023136"/>
    </source>
</evidence>
<evidence type="ECO:0000256" key="2">
    <source>
        <dbReference type="ARBA" id="ARBA00022692"/>
    </source>
</evidence>
<dbReference type="GO" id="GO:0016020">
    <property type="term" value="C:membrane"/>
    <property type="evidence" value="ECO:0007669"/>
    <property type="project" value="UniProtKB-SubCell"/>
</dbReference>
<sequence>MSGLEAAAEKQFWFFYAVLAARYVVIAGLAFWVFYVLVPQKFARRKIQELFPKRKDYVREVGYSFCTFVIFALIGVVLSSDQVKPYTQIYSHVSEYGWGYFGLSIVLALLIHDAYFYWTHRLMHHPRLFKLFHLTHHRSVNPSPWAAFAFSPLEAVVEGSIIFVVAVLIPIHPVAIVLFLLLMTIYNVYGHLGYEIYPKWLVNSAVGKWLNTSTNHNMHHKFFKGNYGLYTRLWDEWLGTTHAQYDQTLAKLVEPAPPKEHLQEA</sequence>
<dbReference type="KEGG" id="nib:GU926_14685"/>
<accession>A0A6P1P2H1</accession>
<comment type="subcellular location">
    <subcellularLocation>
        <location evidence="1">Membrane</location>
    </subcellularLocation>
</comment>
<evidence type="ECO:0000259" key="6">
    <source>
        <dbReference type="Pfam" id="PF04116"/>
    </source>
</evidence>
<feature type="domain" description="Fatty acid hydroxylase" evidence="6">
    <location>
        <begin position="106"/>
        <end position="240"/>
    </location>
</feature>
<evidence type="ECO:0000313" key="8">
    <source>
        <dbReference type="Proteomes" id="UP000464214"/>
    </source>
</evidence>
<proteinExistence type="predicted"/>
<dbReference type="EMBL" id="CP047897">
    <property type="protein sequence ID" value="QHL88606.1"/>
    <property type="molecule type" value="Genomic_DNA"/>
</dbReference>
<keyword evidence="4 5" id="KW-0472">Membrane</keyword>
<organism evidence="7 8">
    <name type="scientific">Nibribacter ruber</name>
    <dbReference type="NCBI Taxonomy" id="2698458"/>
    <lineage>
        <taxon>Bacteria</taxon>
        <taxon>Pseudomonadati</taxon>
        <taxon>Bacteroidota</taxon>
        <taxon>Cytophagia</taxon>
        <taxon>Cytophagales</taxon>
        <taxon>Hymenobacteraceae</taxon>
        <taxon>Nibribacter</taxon>
    </lineage>
</organism>
<keyword evidence="3 5" id="KW-1133">Transmembrane helix</keyword>
<evidence type="ECO:0000256" key="3">
    <source>
        <dbReference type="ARBA" id="ARBA00022989"/>
    </source>
</evidence>
<reference evidence="7 8" key="1">
    <citation type="submission" date="2020-01" db="EMBL/GenBank/DDBJ databases">
        <authorList>
            <person name="Kim M."/>
        </authorList>
    </citation>
    <scope>NUCLEOTIDE SEQUENCE [LARGE SCALE GENOMIC DNA]</scope>
    <source>
        <strain evidence="7 8">BT10</strain>
    </source>
</reference>
<evidence type="ECO:0000313" key="7">
    <source>
        <dbReference type="EMBL" id="QHL88606.1"/>
    </source>
</evidence>
<evidence type="ECO:0000256" key="5">
    <source>
        <dbReference type="SAM" id="Phobius"/>
    </source>
</evidence>
<feature type="transmembrane region" description="Helical" evidence="5">
    <location>
        <begin position="98"/>
        <end position="118"/>
    </location>
</feature>
<dbReference type="GO" id="GO:0008610">
    <property type="term" value="P:lipid biosynthetic process"/>
    <property type="evidence" value="ECO:0007669"/>
    <property type="project" value="InterPro"/>
</dbReference>